<feature type="region of interest" description="Disordered" evidence="1">
    <location>
        <begin position="191"/>
        <end position="244"/>
    </location>
</feature>
<proteinExistence type="predicted"/>
<evidence type="ECO:0000313" key="3">
    <source>
        <dbReference type="Proteomes" id="UP000051952"/>
    </source>
</evidence>
<organism evidence="2 3">
    <name type="scientific">Bodo saltans</name>
    <name type="common">Flagellated protozoan</name>
    <dbReference type="NCBI Taxonomy" id="75058"/>
    <lineage>
        <taxon>Eukaryota</taxon>
        <taxon>Discoba</taxon>
        <taxon>Euglenozoa</taxon>
        <taxon>Kinetoplastea</taxon>
        <taxon>Metakinetoplastina</taxon>
        <taxon>Eubodonida</taxon>
        <taxon>Bodonidae</taxon>
        <taxon>Bodo</taxon>
    </lineage>
</organism>
<dbReference type="AlphaFoldDB" id="A0A0S4JLI7"/>
<keyword evidence="3" id="KW-1185">Reference proteome</keyword>
<evidence type="ECO:0000256" key="1">
    <source>
        <dbReference type="SAM" id="MobiDB-lite"/>
    </source>
</evidence>
<accession>A0A0S4JLI7</accession>
<name>A0A0S4JLI7_BODSA</name>
<feature type="region of interest" description="Disordered" evidence="1">
    <location>
        <begin position="1"/>
        <end position="80"/>
    </location>
</feature>
<protein>
    <submittedName>
        <fullName evidence="2">Uncharacterized protein</fullName>
    </submittedName>
</protein>
<evidence type="ECO:0000313" key="2">
    <source>
        <dbReference type="EMBL" id="CUG89363.1"/>
    </source>
</evidence>
<reference evidence="3" key="1">
    <citation type="submission" date="2015-09" db="EMBL/GenBank/DDBJ databases">
        <authorList>
            <consortium name="Pathogen Informatics"/>
        </authorList>
    </citation>
    <scope>NUCLEOTIDE SEQUENCE [LARGE SCALE GENOMIC DNA]</scope>
    <source>
        <strain evidence="3">Lake Konstanz</strain>
    </source>
</reference>
<dbReference type="Proteomes" id="UP000051952">
    <property type="component" value="Unassembled WGS sequence"/>
</dbReference>
<dbReference type="VEuPathDB" id="TriTrypDB:BSAL_20690"/>
<gene>
    <name evidence="2" type="ORF">BSAL_20690</name>
</gene>
<sequence length="244" mass="27221">MTTTGGMPSRMLAKSRLEHQQVHPLTSVITSPARPPPPAQAPHHLPFITSPLSPRHHQTNNTTTRRRGEQQQHQMTQPSAEETLAALQKRDNDLLSVFRVRRERYDEALARANKILDAFGDATELLPKEHRVQVKTMQRDGSPMEEPHPMYHLKPHGRDVRVFNDSSWVEDPFQLDDVDAEEQAELSEFVKRKEAKRNAQKAAEAKAAAAKAAAAAAAEKPKNAQQRRPPPAAVFEAGLHAMAA</sequence>
<feature type="compositionally biased region" description="Low complexity" evidence="1">
    <location>
        <begin position="200"/>
        <end position="226"/>
    </location>
</feature>
<feature type="non-terminal residue" evidence="2">
    <location>
        <position position="244"/>
    </location>
</feature>
<dbReference type="EMBL" id="CYKH01001728">
    <property type="protein sequence ID" value="CUG89363.1"/>
    <property type="molecule type" value="Genomic_DNA"/>
</dbReference>